<dbReference type="RefSeq" id="WP_072596233.1">
    <property type="nucleotide sequence ID" value="NZ_CP018221.1"/>
</dbReference>
<proteinExistence type="predicted"/>
<evidence type="ECO:0000256" key="2">
    <source>
        <dbReference type="ARBA" id="ARBA00023033"/>
    </source>
</evidence>
<dbReference type="KEGG" id="sphj:BSL82_04575"/>
<evidence type="ECO:0000256" key="1">
    <source>
        <dbReference type="ARBA" id="ARBA00023002"/>
    </source>
</evidence>
<keyword evidence="1" id="KW-0560">Oxidoreductase</keyword>
<feature type="domain" description="Luciferase-like" evidence="3">
    <location>
        <begin position="26"/>
        <end position="294"/>
    </location>
</feature>
<keyword evidence="5" id="KW-1185">Reference proteome</keyword>
<protein>
    <recommendedName>
        <fullName evidence="3">Luciferase-like domain-containing protein</fullName>
    </recommendedName>
</protein>
<dbReference type="GO" id="GO:0016705">
    <property type="term" value="F:oxidoreductase activity, acting on paired donors, with incorporation or reduction of molecular oxygen"/>
    <property type="evidence" value="ECO:0007669"/>
    <property type="project" value="InterPro"/>
</dbReference>
<dbReference type="EMBL" id="CP018221">
    <property type="protein sequence ID" value="API58674.1"/>
    <property type="molecule type" value="Genomic_DNA"/>
</dbReference>
<dbReference type="PANTHER" id="PTHR30137:SF8">
    <property type="entry name" value="BLR5498 PROTEIN"/>
    <property type="match status" value="1"/>
</dbReference>
<dbReference type="InterPro" id="IPR011251">
    <property type="entry name" value="Luciferase-like_dom"/>
</dbReference>
<dbReference type="Gene3D" id="3.20.20.30">
    <property type="entry name" value="Luciferase-like domain"/>
    <property type="match status" value="1"/>
</dbReference>
<dbReference type="Proteomes" id="UP000182063">
    <property type="component" value="Chromosome"/>
</dbReference>
<dbReference type="InterPro" id="IPR036661">
    <property type="entry name" value="Luciferase-like_sf"/>
</dbReference>
<dbReference type="Pfam" id="PF00296">
    <property type="entry name" value="Bac_luciferase"/>
    <property type="match status" value="1"/>
</dbReference>
<dbReference type="OrthoDB" id="8477406at2"/>
<evidence type="ECO:0000259" key="3">
    <source>
        <dbReference type="Pfam" id="PF00296"/>
    </source>
</evidence>
<name>A0A1L3ZSR9_9SPHN</name>
<dbReference type="GO" id="GO:0005829">
    <property type="term" value="C:cytosol"/>
    <property type="evidence" value="ECO:0007669"/>
    <property type="project" value="TreeGrafter"/>
</dbReference>
<dbReference type="GO" id="GO:0004497">
    <property type="term" value="F:monooxygenase activity"/>
    <property type="evidence" value="ECO:0007669"/>
    <property type="project" value="UniProtKB-KW"/>
</dbReference>
<evidence type="ECO:0000313" key="4">
    <source>
        <dbReference type="EMBL" id="API58674.1"/>
    </source>
</evidence>
<evidence type="ECO:0000313" key="5">
    <source>
        <dbReference type="Proteomes" id="UP000182063"/>
    </source>
</evidence>
<dbReference type="AlphaFoldDB" id="A0A1L3ZSR9"/>
<dbReference type="STRING" id="1921510.BSL82_04575"/>
<dbReference type="PANTHER" id="PTHR30137">
    <property type="entry name" value="LUCIFERASE-LIKE MONOOXYGENASE"/>
    <property type="match status" value="1"/>
</dbReference>
<dbReference type="SUPFAM" id="SSF51679">
    <property type="entry name" value="Bacterial luciferase-like"/>
    <property type="match status" value="1"/>
</dbReference>
<sequence length="335" mass="36473">MPEIWLRYDMRSPAFGTKPEHLCRIALEQAQWADSLGFDVVHLPEHHGIDDGYNPSTLVFASAFAARTKRMRLYQLLLLPLHDPIRIAEDLAVLDIISGGRTALILGLGYVPSEFAMFGVSLRQRAALMDSKIEALRHALEGEAFTYEGRAIHVTPRPIQRPTPPLYVGGAVAASARRAARLGDGFVPSVMTEELRTIYLEACSQLGKAPGTIIDSVSGPQFIFVSEDPERAWCQIAPHALYEANFYANLAAENDIAVPFTAMEDVAALKASGVYRVVTPAECVDLAAALDERGAAMIFNPLLCGMPEELSWSSLELFASQVLPAIRGNVVPADA</sequence>
<organism evidence="4 5">
    <name type="scientific">Tardibacter chloracetimidivorans</name>
    <dbReference type="NCBI Taxonomy" id="1921510"/>
    <lineage>
        <taxon>Bacteria</taxon>
        <taxon>Pseudomonadati</taxon>
        <taxon>Pseudomonadota</taxon>
        <taxon>Alphaproteobacteria</taxon>
        <taxon>Sphingomonadales</taxon>
        <taxon>Sphingomonadaceae</taxon>
        <taxon>Tardibacter</taxon>
    </lineage>
</organism>
<keyword evidence="2" id="KW-0503">Monooxygenase</keyword>
<reference evidence="5" key="1">
    <citation type="submission" date="2016-11" db="EMBL/GenBank/DDBJ databases">
        <title>Complete Genome Sequence of alachlor-degrading Sphingomonas sp. strain JJ-A5.</title>
        <authorList>
            <person name="Lee H."/>
            <person name="Ka J.-O."/>
        </authorList>
    </citation>
    <scope>NUCLEOTIDE SEQUENCE [LARGE SCALE GENOMIC DNA]</scope>
    <source>
        <strain evidence="5">JJ-A5</strain>
    </source>
</reference>
<accession>A0A1L3ZSR9</accession>
<dbReference type="InterPro" id="IPR050766">
    <property type="entry name" value="Bact_Lucif_Oxidored"/>
</dbReference>
<gene>
    <name evidence="4" type="ORF">BSL82_04575</name>
</gene>